<gene>
    <name evidence="1" type="ORF">ACFQ5D_05655</name>
</gene>
<sequence length="174" mass="19218">MSGHFRKKALGFVLLIGAGMLLGMQLAGSGLRSVYGPEWDGDPVQSVNQQNVENGQMVIEDTPAANAQAYDHTYNHTYNTSRNIEMKPQTRINEADASERNENRNARGEREWDTTAIAQDANTRQRLETPRELLGVKAQPASVDTMADKTAGLLQSLSRKGIRWVVSVFDGVTE</sequence>
<dbReference type="RefSeq" id="WP_229524636.1">
    <property type="nucleotide sequence ID" value="NZ_JAFFQR010000064.1"/>
</dbReference>
<evidence type="ECO:0000313" key="1">
    <source>
        <dbReference type="EMBL" id="MFD1460934.1"/>
    </source>
</evidence>
<keyword evidence="2" id="KW-1185">Reference proteome</keyword>
<dbReference type="EMBL" id="JBHTNZ010000005">
    <property type="protein sequence ID" value="MFD1460934.1"/>
    <property type="molecule type" value="Genomic_DNA"/>
</dbReference>
<proteinExistence type="predicted"/>
<protein>
    <submittedName>
        <fullName evidence="1">Uncharacterized protein</fullName>
    </submittedName>
</protein>
<comment type="caution">
    <text evidence="1">The sequence shown here is derived from an EMBL/GenBank/DDBJ whole genome shotgun (WGS) entry which is preliminary data.</text>
</comment>
<evidence type="ECO:0000313" key="2">
    <source>
        <dbReference type="Proteomes" id="UP001597340"/>
    </source>
</evidence>
<accession>A0ABW4DB05</accession>
<organism evidence="1 2">
    <name type="scientific">Paenibacillus farraposensis</name>
    <dbReference type="NCBI Taxonomy" id="2807095"/>
    <lineage>
        <taxon>Bacteria</taxon>
        <taxon>Bacillati</taxon>
        <taxon>Bacillota</taxon>
        <taxon>Bacilli</taxon>
        <taxon>Bacillales</taxon>
        <taxon>Paenibacillaceae</taxon>
        <taxon>Paenibacillus</taxon>
    </lineage>
</organism>
<dbReference type="Proteomes" id="UP001597340">
    <property type="component" value="Unassembled WGS sequence"/>
</dbReference>
<reference evidence="2" key="1">
    <citation type="journal article" date="2019" name="Int. J. Syst. Evol. Microbiol.">
        <title>The Global Catalogue of Microorganisms (GCM) 10K type strain sequencing project: providing services to taxonomists for standard genome sequencing and annotation.</title>
        <authorList>
            <consortium name="The Broad Institute Genomics Platform"/>
            <consortium name="The Broad Institute Genome Sequencing Center for Infectious Disease"/>
            <person name="Wu L."/>
            <person name="Ma J."/>
        </authorList>
    </citation>
    <scope>NUCLEOTIDE SEQUENCE [LARGE SCALE GENOMIC DNA]</scope>
    <source>
        <strain evidence="2">CCM 9147</strain>
    </source>
</reference>
<name>A0ABW4DB05_9BACL</name>